<evidence type="ECO:0000313" key="4">
    <source>
        <dbReference type="Proteomes" id="UP000707451"/>
    </source>
</evidence>
<dbReference type="SUPFAM" id="SSF102705">
    <property type="entry name" value="NIF3 (NGG1p interacting factor 3)-like"/>
    <property type="match status" value="1"/>
</dbReference>
<dbReference type="GO" id="GO:0046872">
    <property type="term" value="F:metal ion binding"/>
    <property type="evidence" value="ECO:0007669"/>
    <property type="project" value="UniProtKB-KW"/>
</dbReference>
<dbReference type="AlphaFoldDB" id="A0A9P8BTY6"/>
<dbReference type="PANTHER" id="PTHR13799">
    <property type="entry name" value="NGG1 INTERACTING FACTOR 3"/>
    <property type="match status" value="1"/>
</dbReference>
<keyword evidence="4" id="KW-1185">Reference proteome</keyword>
<feature type="binding site" evidence="2">
    <location>
        <position position="258"/>
    </location>
    <ligand>
        <name>a divalent metal cation</name>
        <dbReference type="ChEBI" id="CHEBI:60240"/>
        <label>1</label>
    </ligand>
</feature>
<protein>
    <submittedName>
        <fullName evidence="3">NGG1 interacting factor</fullName>
    </submittedName>
</protein>
<dbReference type="OrthoDB" id="3345469at2759"/>
<dbReference type="Pfam" id="PF01784">
    <property type="entry name" value="DUF34_NIF3"/>
    <property type="match status" value="1"/>
</dbReference>
<reference evidence="3" key="1">
    <citation type="submission" date="2021-06" db="EMBL/GenBank/DDBJ databases">
        <title>Genome Sequence of Mortierella hyaline Strain SCG-10, a Cold-Adapted, Nitrate-Reducing Fungus Isolated from Soil in Minnesota, USA.</title>
        <authorList>
            <person name="Aldossari N."/>
        </authorList>
    </citation>
    <scope>NUCLEOTIDE SEQUENCE</scope>
    <source>
        <strain evidence="3">SCG-10</strain>
    </source>
</reference>
<feature type="binding site" evidence="2">
    <location>
        <position position="262"/>
    </location>
    <ligand>
        <name>a divalent metal cation</name>
        <dbReference type="ChEBI" id="CHEBI:60240"/>
        <label>1</label>
    </ligand>
</feature>
<dbReference type="Gene3D" id="3.40.1390.30">
    <property type="entry name" value="NIF3 (NGG1p interacting factor 3)-like"/>
    <property type="match status" value="1"/>
</dbReference>
<sequence>MALLARVLKSMERIAPQSLADHAWDNVGLLVGTTSPTRNFFVQHPFKFEQAPYPRTRVVSTTPQRVFLTIDFTTAVVDEALNDPSVGVIVAYHPPIFRGMKKLLLKDTKQRMVLQCAAKGVSVFSPHTSCDSCEDGVNDWMLQGFGDSGTSSVYVPAVNPPAGHENSGKGRVFTFHEPKPVQQVIEQIKRHFGLPHVRAAIHPTHASNEKLISTVGVWAGSGSELVNHPADLYLTGELGHHDVLEALEQNRTVILCEHSNTERGYLSAVLKPKLEALLSQDGGEPVEIVVSKTDKDPLVVV</sequence>
<evidence type="ECO:0000313" key="3">
    <source>
        <dbReference type="EMBL" id="KAG9068754.1"/>
    </source>
</evidence>
<name>A0A9P8BTY6_9FUNG</name>
<dbReference type="EMBL" id="JAHRHY010000006">
    <property type="protein sequence ID" value="KAG9068754.1"/>
    <property type="molecule type" value="Genomic_DNA"/>
</dbReference>
<organism evidence="3 4">
    <name type="scientific">Linnemannia hyalina</name>
    <dbReference type="NCBI Taxonomy" id="64524"/>
    <lineage>
        <taxon>Eukaryota</taxon>
        <taxon>Fungi</taxon>
        <taxon>Fungi incertae sedis</taxon>
        <taxon>Mucoromycota</taxon>
        <taxon>Mortierellomycotina</taxon>
        <taxon>Mortierellomycetes</taxon>
        <taxon>Mortierellales</taxon>
        <taxon>Mortierellaceae</taxon>
        <taxon>Linnemannia</taxon>
    </lineage>
</organism>
<gene>
    <name evidence="3" type="primary">NIF3L1</name>
    <name evidence="3" type="ORF">KI688_011039</name>
</gene>
<comment type="similarity">
    <text evidence="1">Belongs to the GTP cyclohydrolase I type 2/NIF3 family.</text>
</comment>
<accession>A0A9P8BTY6</accession>
<feature type="binding site" evidence="2">
    <location>
        <position position="131"/>
    </location>
    <ligand>
        <name>a divalent metal cation</name>
        <dbReference type="ChEBI" id="CHEBI:60240"/>
        <label>1</label>
    </ligand>
</feature>
<keyword evidence="2" id="KW-0479">Metal-binding</keyword>
<dbReference type="NCBIfam" id="TIGR00486">
    <property type="entry name" value="YbgI_SA1388"/>
    <property type="match status" value="1"/>
</dbReference>
<evidence type="ECO:0000256" key="1">
    <source>
        <dbReference type="ARBA" id="ARBA00006964"/>
    </source>
</evidence>
<dbReference type="InterPro" id="IPR036069">
    <property type="entry name" value="DUF34/NIF3_sf"/>
</dbReference>
<comment type="caution">
    <text evidence="3">The sequence shown here is derived from an EMBL/GenBank/DDBJ whole genome shotgun (WGS) entry which is preliminary data.</text>
</comment>
<dbReference type="FunFam" id="3.40.1390.30:FF:000001">
    <property type="entry name" value="GTP cyclohydrolase 1 type 2"/>
    <property type="match status" value="1"/>
</dbReference>
<evidence type="ECO:0000256" key="2">
    <source>
        <dbReference type="PIRSR" id="PIRSR602678-1"/>
    </source>
</evidence>
<feature type="binding site" evidence="2">
    <location>
        <position position="93"/>
    </location>
    <ligand>
        <name>a divalent metal cation</name>
        <dbReference type="ChEBI" id="CHEBI:60240"/>
        <label>1</label>
    </ligand>
</feature>
<dbReference type="GO" id="GO:0005739">
    <property type="term" value="C:mitochondrion"/>
    <property type="evidence" value="ECO:0007669"/>
    <property type="project" value="TreeGrafter"/>
</dbReference>
<dbReference type="PANTHER" id="PTHR13799:SF13">
    <property type="entry name" value="NIF3-LIKE PROTEIN 1"/>
    <property type="match status" value="1"/>
</dbReference>
<dbReference type="InterPro" id="IPR002678">
    <property type="entry name" value="DUF34/NIF3"/>
</dbReference>
<proteinExistence type="inferred from homology"/>
<dbReference type="Proteomes" id="UP000707451">
    <property type="component" value="Unassembled WGS sequence"/>
</dbReference>